<name>A0A9D9I462_9BACT</name>
<reference evidence="1" key="2">
    <citation type="journal article" date="2021" name="PeerJ">
        <title>Extensive microbial diversity within the chicken gut microbiome revealed by metagenomics and culture.</title>
        <authorList>
            <person name="Gilroy R."/>
            <person name="Ravi A."/>
            <person name="Getino M."/>
            <person name="Pursley I."/>
            <person name="Horton D.L."/>
            <person name="Alikhan N.F."/>
            <person name="Baker D."/>
            <person name="Gharbi K."/>
            <person name="Hall N."/>
            <person name="Watson M."/>
            <person name="Adriaenssens E.M."/>
            <person name="Foster-Nyarko E."/>
            <person name="Jarju S."/>
            <person name="Secka A."/>
            <person name="Antonio M."/>
            <person name="Oren A."/>
            <person name="Chaudhuri R.R."/>
            <person name="La Ragione R."/>
            <person name="Hildebrand F."/>
            <person name="Pallen M.J."/>
        </authorList>
    </citation>
    <scope>NUCLEOTIDE SEQUENCE</scope>
    <source>
        <strain evidence="1">10037</strain>
    </source>
</reference>
<organism evidence="1 2">
    <name type="scientific">Candidatus Merdivivens pullistercoris</name>
    <dbReference type="NCBI Taxonomy" id="2840873"/>
    <lineage>
        <taxon>Bacteria</taxon>
        <taxon>Pseudomonadati</taxon>
        <taxon>Bacteroidota</taxon>
        <taxon>Bacteroidia</taxon>
        <taxon>Bacteroidales</taxon>
        <taxon>Muribaculaceae</taxon>
        <taxon>Muribaculaceae incertae sedis</taxon>
        <taxon>Candidatus Merdivivens</taxon>
    </lineage>
</organism>
<dbReference type="EMBL" id="JADIME010000032">
    <property type="protein sequence ID" value="MBO8464919.1"/>
    <property type="molecule type" value="Genomic_DNA"/>
</dbReference>
<evidence type="ECO:0000313" key="2">
    <source>
        <dbReference type="Proteomes" id="UP000823597"/>
    </source>
</evidence>
<reference evidence="1" key="1">
    <citation type="submission" date="2020-10" db="EMBL/GenBank/DDBJ databases">
        <authorList>
            <person name="Gilroy R."/>
        </authorList>
    </citation>
    <scope>NUCLEOTIDE SEQUENCE</scope>
    <source>
        <strain evidence="1">10037</strain>
    </source>
</reference>
<gene>
    <name evidence="1" type="ORF">IAB93_02850</name>
</gene>
<dbReference type="AlphaFoldDB" id="A0A9D9I462"/>
<comment type="caution">
    <text evidence="1">The sequence shown here is derived from an EMBL/GenBank/DDBJ whole genome shotgun (WGS) entry which is preliminary data.</text>
</comment>
<accession>A0A9D9I462</accession>
<dbReference type="Proteomes" id="UP000823597">
    <property type="component" value="Unassembled WGS sequence"/>
</dbReference>
<protein>
    <submittedName>
        <fullName evidence="1">Uncharacterized protein</fullName>
    </submittedName>
</protein>
<evidence type="ECO:0000313" key="1">
    <source>
        <dbReference type="EMBL" id="MBO8464919.1"/>
    </source>
</evidence>
<sequence length="68" mass="7647">MEVTDGESIKFKYPGEELINNMPFSGFAKIHLKSGRTITGEERITINGVEDFEKVILTYNPEDVKGLV</sequence>
<proteinExistence type="predicted"/>